<dbReference type="Gene3D" id="3.40.50.12500">
    <property type="match status" value="1"/>
</dbReference>
<dbReference type="Proteomes" id="UP001367030">
    <property type="component" value="Unassembled WGS sequence"/>
</dbReference>
<dbReference type="PANTHER" id="PTHR40267:SF1">
    <property type="entry name" value="BLR3294 PROTEIN"/>
    <property type="match status" value="1"/>
</dbReference>
<dbReference type="InterPro" id="IPR026286">
    <property type="entry name" value="MaiA/AMDase"/>
</dbReference>
<dbReference type="EMBL" id="JBBKZS010000017">
    <property type="protein sequence ID" value="MEJ8858498.1"/>
    <property type="molecule type" value="Genomic_DNA"/>
</dbReference>
<reference evidence="1 2" key="1">
    <citation type="submission" date="2024-03" db="EMBL/GenBank/DDBJ databases">
        <title>Novel species of the genus Variovorax.</title>
        <authorList>
            <person name="Liu Q."/>
            <person name="Xin Y.-H."/>
        </authorList>
    </citation>
    <scope>NUCLEOTIDE SEQUENCE [LARGE SCALE GENOMIC DNA]</scope>
    <source>
        <strain evidence="1 2">KACC 18901</strain>
    </source>
</reference>
<protein>
    <submittedName>
        <fullName evidence="1">Asp/Glu/hydantoin racemase</fullName>
    </submittedName>
</protein>
<evidence type="ECO:0000313" key="2">
    <source>
        <dbReference type="Proteomes" id="UP001367030"/>
    </source>
</evidence>
<dbReference type="RefSeq" id="WP_340338556.1">
    <property type="nucleotide sequence ID" value="NZ_JBBKZS010000017.1"/>
</dbReference>
<gene>
    <name evidence="1" type="ORF">WKW79_28275</name>
</gene>
<proteinExistence type="predicted"/>
<sequence>MSMQLDKVFAPGERFIGVVTPSGNTVVERVTMAILRAFNGVTPLFSRTPVFGESDPYPESYAVDEMLTAAHLLAHAKPDVMLWNGSKGAKIGVQHDRDYVQRVQDQTGIRTTTSILALDDLLRSRGLMRVAIVSPYDSAYQQGLVEAYREAGYEVIAERHRALKDNISFASIPADAIAGMVREAAAHKPDAVLTLCTNFPAATVIPAIEAETGIPMFDSVSIGVWHALRMAGIDTSPARAWGQVFAQ</sequence>
<accession>A0ABU8XF59</accession>
<dbReference type="InterPro" id="IPR053714">
    <property type="entry name" value="Iso_Racemase_Enz_sf"/>
</dbReference>
<keyword evidence="2" id="KW-1185">Reference proteome</keyword>
<dbReference type="Pfam" id="PF17645">
    <property type="entry name" value="Amdase"/>
    <property type="match status" value="1"/>
</dbReference>
<organism evidence="1 2">
    <name type="scientific">Variovorax robiniae</name>
    <dbReference type="NCBI Taxonomy" id="1836199"/>
    <lineage>
        <taxon>Bacteria</taxon>
        <taxon>Pseudomonadati</taxon>
        <taxon>Pseudomonadota</taxon>
        <taxon>Betaproteobacteria</taxon>
        <taxon>Burkholderiales</taxon>
        <taxon>Comamonadaceae</taxon>
        <taxon>Variovorax</taxon>
    </lineage>
</organism>
<comment type="caution">
    <text evidence="1">The sequence shown here is derived from an EMBL/GenBank/DDBJ whole genome shotgun (WGS) entry which is preliminary data.</text>
</comment>
<dbReference type="PANTHER" id="PTHR40267">
    <property type="entry name" value="BLR3294 PROTEIN"/>
    <property type="match status" value="1"/>
</dbReference>
<dbReference type="PIRSF" id="PIRSF015736">
    <property type="entry name" value="MI"/>
    <property type="match status" value="1"/>
</dbReference>
<evidence type="ECO:0000313" key="1">
    <source>
        <dbReference type="EMBL" id="MEJ8858498.1"/>
    </source>
</evidence>
<name>A0ABU8XF59_9BURK</name>